<sequence length="78" mass="9207">MLGKNWTYQQDGATPHTHHHSQKWCADHFPAFIPKIRWPSNSPDLCSFDYSLWNELGQVMDWNYVTAKATLIEQIKKF</sequence>
<evidence type="ECO:0000313" key="1">
    <source>
        <dbReference type="EMBL" id="CAF5200306.1"/>
    </source>
</evidence>
<dbReference type="AlphaFoldDB" id="A0A8S3IK75"/>
<name>A0A8S3IK75_9BILA</name>
<evidence type="ECO:0000313" key="2">
    <source>
        <dbReference type="Proteomes" id="UP000676336"/>
    </source>
</evidence>
<accession>A0A8S3IK75</accession>
<gene>
    <name evidence="1" type="ORF">SMN809_LOCUS75295</name>
</gene>
<dbReference type="Proteomes" id="UP000676336">
    <property type="component" value="Unassembled WGS sequence"/>
</dbReference>
<dbReference type="EMBL" id="CAJOBI010332150">
    <property type="protein sequence ID" value="CAF5200306.1"/>
    <property type="molecule type" value="Genomic_DNA"/>
</dbReference>
<reference evidence="1" key="1">
    <citation type="submission" date="2021-02" db="EMBL/GenBank/DDBJ databases">
        <authorList>
            <person name="Nowell W R."/>
        </authorList>
    </citation>
    <scope>NUCLEOTIDE SEQUENCE</scope>
</reference>
<proteinExistence type="predicted"/>
<dbReference type="GO" id="GO:0003676">
    <property type="term" value="F:nucleic acid binding"/>
    <property type="evidence" value="ECO:0007669"/>
    <property type="project" value="InterPro"/>
</dbReference>
<protein>
    <submittedName>
        <fullName evidence="1">Uncharacterized protein</fullName>
    </submittedName>
</protein>
<dbReference type="InterPro" id="IPR036397">
    <property type="entry name" value="RNaseH_sf"/>
</dbReference>
<comment type="caution">
    <text evidence="1">The sequence shown here is derived from an EMBL/GenBank/DDBJ whole genome shotgun (WGS) entry which is preliminary data.</text>
</comment>
<dbReference type="Gene3D" id="3.30.420.10">
    <property type="entry name" value="Ribonuclease H-like superfamily/Ribonuclease H"/>
    <property type="match status" value="1"/>
</dbReference>
<organism evidence="1 2">
    <name type="scientific">Rotaria magnacalcarata</name>
    <dbReference type="NCBI Taxonomy" id="392030"/>
    <lineage>
        <taxon>Eukaryota</taxon>
        <taxon>Metazoa</taxon>
        <taxon>Spiralia</taxon>
        <taxon>Gnathifera</taxon>
        <taxon>Rotifera</taxon>
        <taxon>Eurotatoria</taxon>
        <taxon>Bdelloidea</taxon>
        <taxon>Philodinida</taxon>
        <taxon>Philodinidae</taxon>
        <taxon>Rotaria</taxon>
    </lineage>
</organism>
<feature type="non-terminal residue" evidence="1">
    <location>
        <position position="78"/>
    </location>
</feature>